<dbReference type="AlphaFoldDB" id="A0AAE1HW80"/>
<feature type="compositionally biased region" description="Pro residues" evidence="1">
    <location>
        <begin position="142"/>
        <end position="157"/>
    </location>
</feature>
<dbReference type="EMBL" id="JAHWGI010001337">
    <property type="protein sequence ID" value="KAK3928589.1"/>
    <property type="molecule type" value="Genomic_DNA"/>
</dbReference>
<evidence type="ECO:0000313" key="2">
    <source>
        <dbReference type="EMBL" id="KAK3928589.1"/>
    </source>
</evidence>
<sequence length="185" mass="20601">MGNANSSSAAVDEDGHEHHEEALEQPQPDNTGRRLMDLLCVVQRGWSQVRDSVDELGTLTRGTLRRHRGAPDTASPETLTDRAPDRPGGDGERRHHYKQRREVARSVTFSAGQHDARRVLPEPALRRCDSHDTRYALGLPAPHAPRGPRPAPRPAPRPCRVWDARSLRSLTEDALTDAELELDLP</sequence>
<keyword evidence="3" id="KW-1185">Reference proteome</keyword>
<feature type="region of interest" description="Disordered" evidence="1">
    <location>
        <begin position="1"/>
        <end position="32"/>
    </location>
</feature>
<feature type="region of interest" description="Disordered" evidence="1">
    <location>
        <begin position="136"/>
        <end position="159"/>
    </location>
</feature>
<reference evidence="2" key="1">
    <citation type="submission" date="2021-07" db="EMBL/GenBank/DDBJ databases">
        <authorList>
            <person name="Catto M.A."/>
            <person name="Jacobson A."/>
            <person name="Kennedy G."/>
            <person name="Labadie P."/>
            <person name="Hunt B.G."/>
            <person name="Srinivasan R."/>
        </authorList>
    </citation>
    <scope>NUCLEOTIDE SEQUENCE</scope>
    <source>
        <strain evidence="2">PL_HMW_Pooled</strain>
        <tissue evidence="2">Head</tissue>
    </source>
</reference>
<comment type="caution">
    <text evidence="2">The sequence shown here is derived from an EMBL/GenBank/DDBJ whole genome shotgun (WGS) entry which is preliminary data.</text>
</comment>
<proteinExistence type="predicted"/>
<evidence type="ECO:0000256" key="1">
    <source>
        <dbReference type="SAM" id="MobiDB-lite"/>
    </source>
</evidence>
<reference evidence="2" key="2">
    <citation type="journal article" date="2023" name="BMC Genomics">
        <title>Pest status, molecular evolution, and epigenetic factors derived from the genome assembly of Frankliniella fusca, a thysanopteran phytovirus vector.</title>
        <authorList>
            <person name="Catto M.A."/>
            <person name="Labadie P.E."/>
            <person name="Jacobson A.L."/>
            <person name="Kennedy G.G."/>
            <person name="Srinivasan R."/>
            <person name="Hunt B.G."/>
        </authorList>
    </citation>
    <scope>NUCLEOTIDE SEQUENCE</scope>
    <source>
        <strain evidence="2">PL_HMW_Pooled</strain>
    </source>
</reference>
<feature type="compositionally biased region" description="Basic and acidic residues" evidence="1">
    <location>
        <begin position="13"/>
        <end position="22"/>
    </location>
</feature>
<feature type="non-terminal residue" evidence="2">
    <location>
        <position position="185"/>
    </location>
</feature>
<gene>
    <name evidence="2" type="ORF">KUF71_016836</name>
</gene>
<dbReference type="Proteomes" id="UP001219518">
    <property type="component" value="Unassembled WGS sequence"/>
</dbReference>
<accession>A0AAE1HW80</accession>
<feature type="compositionally biased region" description="Basic and acidic residues" evidence="1">
    <location>
        <begin position="79"/>
        <end position="93"/>
    </location>
</feature>
<evidence type="ECO:0000313" key="3">
    <source>
        <dbReference type="Proteomes" id="UP001219518"/>
    </source>
</evidence>
<feature type="region of interest" description="Disordered" evidence="1">
    <location>
        <begin position="62"/>
        <end position="101"/>
    </location>
</feature>
<name>A0AAE1HW80_9NEOP</name>
<protein>
    <submittedName>
        <fullName evidence="2">2-isopropylmalate synthase</fullName>
    </submittedName>
</protein>
<organism evidence="2 3">
    <name type="scientific">Frankliniella fusca</name>
    <dbReference type="NCBI Taxonomy" id="407009"/>
    <lineage>
        <taxon>Eukaryota</taxon>
        <taxon>Metazoa</taxon>
        <taxon>Ecdysozoa</taxon>
        <taxon>Arthropoda</taxon>
        <taxon>Hexapoda</taxon>
        <taxon>Insecta</taxon>
        <taxon>Pterygota</taxon>
        <taxon>Neoptera</taxon>
        <taxon>Paraneoptera</taxon>
        <taxon>Thysanoptera</taxon>
        <taxon>Terebrantia</taxon>
        <taxon>Thripoidea</taxon>
        <taxon>Thripidae</taxon>
        <taxon>Frankliniella</taxon>
    </lineage>
</organism>